<dbReference type="InterPro" id="IPR005490">
    <property type="entry name" value="LD_TPept_cat_dom"/>
</dbReference>
<reference evidence="11" key="1">
    <citation type="submission" date="2015-10" db="EMBL/GenBank/DDBJ databases">
        <authorList>
            <person name="Luecker S."/>
            <person name="Luecker S."/>
        </authorList>
    </citation>
    <scope>NUCLEOTIDE SEQUENCE [LARGE SCALE GENOMIC DNA]</scope>
</reference>
<proteinExistence type="inferred from homology"/>
<feature type="domain" description="L,D-TPase catalytic" evidence="9">
    <location>
        <begin position="221"/>
        <end position="358"/>
    </location>
</feature>
<evidence type="ECO:0000256" key="8">
    <source>
        <dbReference type="SAM" id="SignalP"/>
    </source>
</evidence>
<evidence type="ECO:0000256" key="4">
    <source>
        <dbReference type="ARBA" id="ARBA00022960"/>
    </source>
</evidence>
<dbReference type="Proteomes" id="UP000198736">
    <property type="component" value="Unassembled WGS sequence"/>
</dbReference>
<evidence type="ECO:0000259" key="9">
    <source>
        <dbReference type="PROSITE" id="PS52029"/>
    </source>
</evidence>
<feature type="active site" description="Proton donor/acceptor" evidence="7">
    <location>
        <position position="321"/>
    </location>
</feature>
<evidence type="ECO:0000313" key="10">
    <source>
        <dbReference type="EMBL" id="CUS34610.1"/>
    </source>
</evidence>
<dbReference type="GO" id="GO:0008360">
    <property type="term" value="P:regulation of cell shape"/>
    <property type="evidence" value="ECO:0007669"/>
    <property type="project" value="UniProtKB-UniRule"/>
</dbReference>
<dbReference type="GO" id="GO:0016740">
    <property type="term" value="F:transferase activity"/>
    <property type="evidence" value="ECO:0007669"/>
    <property type="project" value="UniProtKB-KW"/>
</dbReference>
<evidence type="ECO:0000256" key="1">
    <source>
        <dbReference type="ARBA" id="ARBA00004752"/>
    </source>
</evidence>
<dbReference type="GO" id="GO:0004180">
    <property type="term" value="F:carboxypeptidase activity"/>
    <property type="evidence" value="ECO:0007669"/>
    <property type="project" value="UniProtKB-ARBA"/>
</dbReference>
<keyword evidence="5 7" id="KW-0573">Peptidoglycan synthesis</keyword>
<dbReference type="STRING" id="1742973.COMA2_170097"/>
<keyword evidence="8" id="KW-0732">Signal</keyword>
<evidence type="ECO:0000256" key="5">
    <source>
        <dbReference type="ARBA" id="ARBA00022984"/>
    </source>
</evidence>
<dbReference type="PROSITE" id="PS52029">
    <property type="entry name" value="LD_TPASE"/>
    <property type="match status" value="1"/>
</dbReference>
<gene>
    <name evidence="10" type="ORF">COMA2_170097</name>
</gene>
<name>A0A0S4LHJ5_9BACT</name>
<dbReference type="PANTHER" id="PTHR36699:SF1">
    <property type="entry name" value="L,D-TRANSPEPTIDASE YAFK-RELATED"/>
    <property type="match status" value="1"/>
</dbReference>
<dbReference type="OrthoDB" id="9809748at2"/>
<keyword evidence="3" id="KW-0808">Transferase</keyword>
<protein>
    <recommendedName>
        <fullName evidence="9">L,D-TPase catalytic domain-containing protein</fullName>
    </recommendedName>
</protein>
<feature type="active site" description="Nucleophile" evidence="7">
    <location>
        <position position="334"/>
    </location>
</feature>
<dbReference type="AlphaFoldDB" id="A0A0S4LHJ5"/>
<feature type="chain" id="PRO_5006624047" description="L,D-TPase catalytic domain-containing protein" evidence="8">
    <location>
        <begin position="30"/>
        <end position="381"/>
    </location>
</feature>
<dbReference type="PANTHER" id="PTHR36699">
    <property type="entry name" value="LD-TRANSPEPTIDASE"/>
    <property type="match status" value="1"/>
</dbReference>
<dbReference type="Pfam" id="PF03734">
    <property type="entry name" value="YkuD"/>
    <property type="match status" value="1"/>
</dbReference>
<dbReference type="GO" id="GO:0071555">
    <property type="term" value="P:cell wall organization"/>
    <property type="evidence" value="ECO:0007669"/>
    <property type="project" value="UniProtKB-UniRule"/>
</dbReference>
<dbReference type="SUPFAM" id="SSF141523">
    <property type="entry name" value="L,D-transpeptidase catalytic domain-like"/>
    <property type="match status" value="1"/>
</dbReference>
<organism evidence="10 11">
    <name type="scientific">Candidatus Nitrospira nitrificans</name>
    <dbReference type="NCBI Taxonomy" id="1742973"/>
    <lineage>
        <taxon>Bacteria</taxon>
        <taxon>Pseudomonadati</taxon>
        <taxon>Nitrospirota</taxon>
        <taxon>Nitrospiria</taxon>
        <taxon>Nitrospirales</taxon>
        <taxon>Nitrospiraceae</taxon>
        <taxon>Nitrospira</taxon>
    </lineage>
</organism>
<dbReference type="Gene3D" id="2.40.440.10">
    <property type="entry name" value="L,D-transpeptidase catalytic domain-like"/>
    <property type="match status" value="1"/>
</dbReference>
<keyword evidence="4 7" id="KW-0133">Cell shape</keyword>
<keyword evidence="11" id="KW-1185">Reference proteome</keyword>
<dbReference type="EMBL" id="CZPZ01000009">
    <property type="protein sequence ID" value="CUS34610.1"/>
    <property type="molecule type" value="Genomic_DNA"/>
</dbReference>
<evidence type="ECO:0000256" key="6">
    <source>
        <dbReference type="ARBA" id="ARBA00023316"/>
    </source>
</evidence>
<comment type="similarity">
    <text evidence="2">Belongs to the YkuD family.</text>
</comment>
<evidence type="ECO:0000256" key="2">
    <source>
        <dbReference type="ARBA" id="ARBA00005992"/>
    </source>
</evidence>
<evidence type="ECO:0000256" key="3">
    <source>
        <dbReference type="ARBA" id="ARBA00022679"/>
    </source>
</evidence>
<feature type="signal peptide" evidence="8">
    <location>
        <begin position="1"/>
        <end position="29"/>
    </location>
</feature>
<dbReference type="GO" id="GO:0009252">
    <property type="term" value="P:peptidoglycan biosynthetic process"/>
    <property type="evidence" value="ECO:0007669"/>
    <property type="project" value="UniProtKB-UniPathway"/>
</dbReference>
<evidence type="ECO:0000313" key="11">
    <source>
        <dbReference type="Proteomes" id="UP000198736"/>
    </source>
</evidence>
<dbReference type="InterPro" id="IPR038063">
    <property type="entry name" value="Transpep_catalytic_dom"/>
</dbReference>
<dbReference type="CDD" id="cd16913">
    <property type="entry name" value="YkuD_like"/>
    <property type="match status" value="1"/>
</dbReference>
<evidence type="ECO:0000256" key="7">
    <source>
        <dbReference type="PROSITE-ProRule" id="PRU01373"/>
    </source>
</evidence>
<comment type="pathway">
    <text evidence="1 7">Cell wall biogenesis; peptidoglycan biosynthesis.</text>
</comment>
<keyword evidence="6 7" id="KW-0961">Cell wall biogenesis/degradation</keyword>
<accession>A0A0S4LHJ5</accession>
<sequence length="381" mass="42557">MAIDRTHTQTHATLAAIFCVLCLAGCVQAVPPDLLAALETIDQDLIALRAPEAAAEEYGQFVRQWVSLKARVQLDDDLIRWPWEESDLENELRRLYLAGERTVSKLHERQTSQHRTTQATVARLEEQLHAITSRIGLIDGRILLGERVVHTDLLVKQARTFFEQKDFQRAMQAAEKAEHALQAQTALLTQELGRYADESRIAHWQALARQTIDWSRLHHSTAIVVSKADRELTLYKSGRKVLSYPVRLGFNGMLEKQVQGDGATPEGRYRVTDKRGQGQTQFYRALALDYPNAEDRHRFNYAKKLGRINPAKGIGGQIEIHGADNELLAQTLGCIMLDNPNMAVLFEGVSVGTPVTIVGALTKGNAVAVALSELAQRRSQI</sequence>
<dbReference type="RefSeq" id="WP_090895874.1">
    <property type="nucleotide sequence ID" value="NZ_CZPZ01000009.1"/>
</dbReference>
<dbReference type="UniPathway" id="UPA00219"/>